<accession>A0AAX7TFD2</accession>
<feature type="chain" id="PRO_5044191063" description="Secreted protein" evidence="1">
    <location>
        <begin position="26"/>
        <end position="153"/>
    </location>
</feature>
<organism evidence="2 3">
    <name type="scientific">Astatotilapia calliptera</name>
    <name type="common">Eastern happy</name>
    <name type="synonym">Chromis callipterus</name>
    <dbReference type="NCBI Taxonomy" id="8154"/>
    <lineage>
        <taxon>Eukaryota</taxon>
        <taxon>Metazoa</taxon>
        <taxon>Chordata</taxon>
        <taxon>Craniata</taxon>
        <taxon>Vertebrata</taxon>
        <taxon>Euteleostomi</taxon>
        <taxon>Actinopterygii</taxon>
        <taxon>Neopterygii</taxon>
        <taxon>Teleostei</taxon>
        <taxon>Neoteleostei</taxon>
        <taxon>Acanthomorphata</taxon>
        <taxon>Ovalentaria</taxon>
        <taxon>Cichlomorphae</taxon>
        <taxon>Cichliformes</taxon>
        <taxon>Cichlidae</taxon>
        <taxon>African cichlids</taxon>
        <taxon>Pseudocrenilabrinae</taxon>
        <taxon>Haplochromini</taxon>
        <taxon>Astatotilapia</taxon>
    </lineage>
</organism>
<feature type="signal peptide" evidence="1">
    <location>
        <begin position="1"/>
        <end position="25"/>
    </location>
</feature>
<evidence type="ECO:0000256" key="1">
    <source>
        <dbReference type="SAM" id="SignalP"/>
    </source>
</evidence>
<reference evidence="3" key="2">
    <citation type="submission" date="2023-03" db="EMBL/GenBank/DDBJ databases">
        <authorList>
            <consortium name="Wellcome Sanger Institute Data Sharing"/>
        </authorList>
    </citation>
    <scope>NUCLEOTIDE SEQUENCE [LARGE SCALE GENOMIC DNA]</scope>
</reference>
<dbReference type="Proteomes" id="UP000265100">
    <property type="component" value="Chromosome 8"/>
</dbReference>
<reference evidence="2" key="3">
    <citation type="submission" date="2025-08" db="UniProtKB">
        <authorList>
            <consortium name="Ensembl"/>
        </authorList>
    </citation>
    <scope>IDENTIFICATION</scope>
</reference>
<dbReference type="AlphaFoldDB" id="A0AAX7TFD2"/>
<dbReference type="Ensembl" id="ENSACLT00000073313.1">
    <property type="protein sequence ID" value="ENSACLP00000055332.1"/>
    <property type="gene ID" value="ENSACLG00000029567.1"/>
</dbReference>
<dbReference type="GeneTree" id="ENSGT00940000177683"/>
<reference evidence="2" key="4">
    <citation type="submission" date="2025-09" db="UniProtKB">
        <authorList>
            <consortium name="Ensembl"/>
        </authorList>
    </citation>
    <scope>IDENTIFICATION</scope>
</reference>
<evidence type="ECO:0008006" key="4">
    <source>
        <dbReference type="Google" id="ProtNLM"/>
    </source>
</evidence>
<reference evidence="2 3" key="1">
    <citation type="submission" date="2018-05" db="EMBL/GenBank/DDBJ databases">
        <authorList>
            <person name="Datahose"/>
        </authorList>
    </citation>
    <scope>NUCLEOTIDE SEQUENCE</scope>
</reference>
<proteinExistence type="predicted"/>
<sequence length="153" mass="17358">MLLFVLLQVCKLCKLLVAGFTDVRAQRHDFGNGLGRVNGVKVFMGLNFFPGTKCILSCLRRLEDTTNDFKHSSHLKGLSPECTRRCLLRLERSANDLSHSVHINGFRPVWTSMWRRRSQEATKALSQLWHLYGSAGCRNLLEHLSQGNGFSPE</sequence>
<protein>
    <recommendedName>
        <fullName evidence="4">Secreted protein</fullName>
    </recommendedName>
</protein>
<keyword evidence="1" id="KW-0732">Signal</keyword>
<evidence type="ECO:0000313" key="2">
    <source>
        <dbReference type="Ensembl" id="ENSACLP00000055332.1"/>
    </source>
</evidence>
<keyword evidence="3" id="KW-1185">Reference proteome</keyword>
<evidence type="ECO:0000313" key="3">
    <source>
        <dbReference type="Proteomes" id="UP000265100"/>
    </source>
</evidence>
<name>A0AAX7TFD2_ASTCA</name>